<evidence type="ECO:0000313" key="2">
    <source>
        <dbReference type="EMBL" id="MQM18007.1"/>
    </source>
</evidence>
<name>A0A843XFS7_COLES</name>
<protein>
    <submittedName>
        <fullName evidence="2">Uncharacterized protein</fullName>
    </submittedName>
</protein>
<organism evidence="2 3">
    <name type="scientific">Colocasia esculenta</name>
    <name type="common">Wild taro</name>
    <name type="synonym">Arum esculentum</name>
    <dbReference type="NCBI Taxonomy" id="4460"/>
    <lineage>
        <taxon>Eukaryota</taxon>
        <taxon>Viridiplantae</taxon>
        <taxon>Streptophyta</taxon>
        <taxon>Embryophyta</taxon>
        <taxon>Tracheophyta</taxon>
        <taxon>Spermatophyta</taxon>
        <taxon>Magnoliopsida</taxon>
        <taxon>Liliopsida</taxon>
        <taxon>Araceae</taxon>
        <taxon>Aroideae</taxon>
        <taxon>Colocasieae</taxon>
        <taxon>Colocasia</taxon>
    </lineage>
</organism>
<dbReference type="EMBL" id="NMUH01007904">
    <property type="protein sequence ID" value="MQM18007.1"/>
    <property type="molecule type" value="Genomic_DNA"/>
</dbReference>
<proteinExistence type="predicted"/>
<reference evidence="2" key="1">
    <citation type="submission" date="2017-07" db="EMBL/GenBank/DDBJ databases">
        <title>Taro Niue Genome Assembly and Annotation.</title>
        <authorList>
            <person name="Atibalentja N."/>
            <person name="Keating K."/>
            <person name="Fields C.J."/>
        </authorList>
    </citation>
    <scope>NUCLEOTIDE SEQUENCE</scope>
    <source>
        <strain evidence="2">Niue_2</strain>
        <tissue evidence="2">Leaf</tissue>
    </source>
</reference>
<sequence length="125" mass="13451">APFLGPYSPWQSEQAPPFPRTPCALRRPFPTTPGMTARCRAVPGRPLVCSNPTPSRPPQGAGFSPRAAYVGSGLRDQSHRVPAAITKWQARLPIQATCSGAMANGIRASRFTSYDGYNGCRPRTP</sequence>
<dbReference type="Proteomes" id="UP000652761">
    <property type="component" value="Unassembled WGS sequence"/>
</dbReference>
<gene>
    <name evidence="2" type="ORF">Taro_050989</name>
</gene>
<evidence type="ECO:0000313" key="3">
    <source>
        <dbReference type="Proteomes" id="UP000652761"/>
    </source>
</evidence>
<keyword evidence="3" id="KW-1185">Reference proteome</keyword>
<evidence type="ECO:0000256" key="1">
    <source>
        <dbReference type="SAM" id="MobiDB-lite"/>
    </source>
</evidence>
<feature type="region of interest" description="Disordered" evidence="1">
    <location>
        <begin position="1"/>
        <end position="23"/>
    </location>
</feature>
<dbReference type="AlphaFoldDB" id="A0A843XFS7"/>
<feature type="non-terminal residue" evidence="2">
    <location>
        <position position="125"/>
    </location>
</feature>
<accession>A0A843XFS7</accession>
<comment type="caution">
    <text evidence="2">The sequence shown here is derived from an EMBL/GenBank/DDBJ whole genome shotgun (WGS) entry which is preliminary data.</text>
</comment>